<keyword evidence="5 6" id="KW-0472">Membrane</keyword>
<evidence type="ECO:0000256" key="1">
    <source>
        <dbReference type="ARBA" id="ARBA00004141"/>
    </source>
</evidence>
<dbReference type="InterPro" id="IPR000620">
    <property type="entry name" value="EamA_dom"/>
</dbReference>
<feature type="domain" description="EamA" evidence="8">
    <location>
        <begin position="187"/>
        <end position="325"/>
    </location>
</feature>
<keyword evidence="3 6" id="KW-0812">Transmembrane</keyword>
<dbReference type="Pfam" id="PF00892">
    <property type="entry name" value="EamA"/>
    <property type="match status" value="2"/>
</dbReference>
<evidence type="ECO:0000256" key="7">
    <source>
        <dbReference type="SAM" id="MobiDB-lite"/>
    </source>
</evidence>
<proteinExistence type="inferred from homology"/>
<feature type="transmembrane region" description="Helical" evidence="6">
    <location>
        <begin position="186"/>
        <end position="205"/>
    </location>
</feature>
<keyword evidence="10" id="KW-1185">Reference proteome</keyword>
<name>A0A2G2W8T3_CAPBA</name>
<gene>
    <name evidence="9" type="ORF">CQW23_20498</name>
</gene>
<evidence type="ECO:0000256" key="3">
    <source>
        <dbReference type="ARBA" id="ARBA00022692"/>
    </source>
</evidence>
<dbReference type="SUPFAM" id="SSF103481">
    <property type="entry name" value="Multidrug resistance efflux transporter EmrE"/>
    <property type="match status" value="2"/>
</dbReference>
<evidence type="ECO:0000256" key="5">
    <source>
        <dbReference type="ARBA" id="ARBA00023136"/>
    </source>
</evidence>
<evidence type="ECO:0000256" key="2">
    <source>
        <dbReference type="ARBA" id="ARBA00007635"/>
    </source>
</evidence>
<reference evidence="10" key="2">
    <citation type="journal article" date="2017" name="J. Anim. Genet.">
        <title>Multiple reference genome sequences of hot pepper reveal the massive evolution of plant disease resistance genes by retroduplication.</title>
        <authorList>
            <person name="Kim S."/>
            <person name="Park J."/>
            <person name="Yeom S.-I."/>
            <person name="Kim Y.-M."/>
            <person name="Seo E."/>
            <person name="Kim K.-T."/>
            <person name="Kim M.-S."/>
            <person name="Lee J.M."/>
            <person name="Cheong K."/>
            <person name="Shin H.-S."/>
            <person name="Kim S.-B."/>
            <person name="Han K."/>
            <person name="Lee J."/>
            <person name="Park M."/>
            <person name="Lee H.-A."/>
            <person name="Lee H.-Y."/>
            <person name="Lee Y."/>
            <person name="Oh S."/>
            <person name="Lee J.H."/>
            <person name="Choi E."/>
            <person name="Choi E."/>
            <person name="Lee S.E."/>
            <person name="Jeon J."/>
            <person name="Kim H."/>
            <person name="Choi G."/>
            <person name="Song H."/>
            <person name="Lee J."/>
            <person name="Lee S.-C."/>
            <person name="Kwon J.-K."/>
            <person name="Lee H.-Y."/>
            <person name="Koo N."/>
            <person name="Hong Y."/>
            <person name="Kim R.W."/>
            <person name="Kang W.-H."/>
            <person name="Huh J.H."/>
            <person name="Kang B.-C."/>
            <person name="Yang T.-J."/>
            <person name="Lee Y.-H."/>
            <person name="Bennetzen J.L."/>
            <person name="Choi D."/>
        </authorList>
    </citation>
    <scope>NUCLEOTIDE SEQUENCE [LARGE SCALE GENOMIC DNA]</scope>
    <source>
        <strain evidence="10">cv. PBC81</strain>
    </source>
</reference>
<dbReference type="GO" id="GO:0016020">
    <property type="term" value="C:membrane"/>
    <property type="evidence" value="ECO:0007669"/>
    <property type="project" value="UniProtKB-SubCell"/>
</dbReference>
<feature type="transmembrane region" description="Helical" evidence="6">
    <location>
        <begin position="307"/>
        <end position="327"/>
    </location>
</feature>
<feature type="domain" description="EamA" evidence="8">
    <location>
        <begin position="18"/>
        <end position="157"/>
    </location>
</feature>
<sequence length="400" mass="43926">MASMENCYNVLHGMRPLLLMVMGQMILCGMNIMFKLATSDGMTSSILIFYRSLFASVFMVPLAFFIERGKRAKLTKMVLFQAFMCGLLGGSIGQNMYVQSLIYTSPTFVSAMFNLIPAMTFIVAIILRLEKLGWNSSAGKAKVFGTVVCISGAMLLSFYKGPEINMGRTNINLLHSMKHKGESKPLLGACLAVVGCTCYALLLIVQAKAAKRYPCPYSFTALLNVMAAVQCFVVAVALERDWNQWKLGWNVRLLASAYTGIFVSGVMFTIIAWVVRMKGPVYVSIFNPLMLVMVAITAYLFLGEKMFLGTILGSVVIVCGLYCVLWGKDKEIKKVSQLVPDIEAIDITSSSSFKGSSQGGKGSSHGGSSKLREENDEQQEEEKRDSQVGSEILGGVYIYH</sequence>
<feature type="transmembrane region" description="Helical" evidence="6">
    <location>
        <begin position="217"/>
        <end position="238"/>
    </location>
</feature>
<evidence type="ECO:0000259" key="8">
    <source>
        <dbReference type="Pfam" id="PF00892"/>
    </source>
</evidence>
<comment type="subcellular location">
    <subcellularLocation>
        <location evidence="1 6">Membrane</location>
        <topology evidence="1 6">Multi-pass membrane protein</topology>
    </subcellularLocation>
</comment>
<comment type="caution">
    <text evidence="9">The sequence shown here is derived from an EMBL/GenBank/DDBJ whole genome shotgun (WGS) entry which is preliminary data.</text>
</comment>
<keyword evidence="4 6" id="KW-1133">Transmembrane helix</keyword>
<dbReference type="InterPro" id="IPR037185">
    <property type="entry name" value="EmrE-like"/>
</dbReference>
<evidence type="ECO:0000313" key="10">
    <source>
        <dbReference type="Proteomes" id="UP000224567"/>
    </source>
</evidence>
<feature type="transmembrane region" description="Helical" evidence="6">
    <location>
        <begin position="281"/>
        <end position="301"/>
    </location>
</feature>
<organism evidence="9 10">
    <name type="scientific">Capsicum baccatum</name>
    <name type="common">Peruvian pepper</name>
    <dbReference type="NCBI Taxonomy" id="33114"/>
    <lineage>
        <taxon>Eukaryota</taxon>
        <taxon>Viridiplantae</taxon>
        <taxon>Streptophyta</taxon>
        <taxon>Embryophyta</taxon>
        <taxon>Tracheophyta</taxon>
        <taxon>Spermatophyta</taxon>
        <taxon>Magnoliopsida</taxon>
        <taxon>eudicotyledons</taxon>
        <taxon>Gunneridae</taxon>
        <taxon>Pentapetalae</taxon>
        <taxon>asterids</taxon>
        <taxon>lamiids</taxon>
        <taxon>Solanales</taxon>
        <taxon>Solanaceae</taxon>
        <taxon>Solanoideae</taxon>
        <taxon>Capsiceae</taxon>
        <taxon>Capsicum</taxon>
    </lineage>
</organism>
<feature type="region of interest" description="Disordered" evidence="7">
    <location>
        <begin position="350"/>
        <end position="394"/>
    </location>
</feature>
<dbReference type="Proteomes" id="UP000224567">
    <property type="component" value="Unassembled WGS sequence"/>
</dbReference>
<dbReference type="InterPro" id="IPR030184">
    <property type="entry name" value="WAT1-related"/>
</dbReference>
<feature type="transmembrane region" description="Helical" evidence="6">
    <location>
        <begin position="253"/>
        <end position="274"/>
    </location>
</feature>
<feature type="transmembrane region" description="Helical" evidence="6">
    <location>
        <begin position="78"/>
        <end position="97"/>
    </location>
</feature>
<evidence type="ECO:0000256" key="6">
    <source>
        <dbReference type="RuleBase" id="RU363077"/>
    </source>
</evidence>
<feature type="transmembrane region" description="Helical" evidence="6">
    <location>
        <begin position="109"/>
        <end position="129"/>
    </location>
</feature>
<comment type="similarity">
    <text evidence="2 6">Belongs to the drug/metabolite transporter (DMT) superfamily. Plant drug/metabolite exporter (P-DME) (TC 2.A.7.4) family.</text>
</comment>
<feature type="transmembrane region" description="Helical" evidence="6">
    <location>
        <begin position="46"/>
        <end position="66"/>
    </location>
</feature>
<evidence type="ECO:0000256" key="4">
    <source>
        <dbReference type="ARBA" id="ARBA00022989"/>
    </source>
</evidence>
<dbReference type="GO" id="GO:0022857">
    <property type="term" value="F:transmembrane transporter activity"/>
    <property type="evidence" value="ECO:0007669"/>
    <property type="project" value="InterPro"/>
</dbReference>
<evidence type="ECO:0000313" key="9">
    <source>
        <dbReference type="EMBL" id="PHT41644.1"/>
    </source>
</evidence>
<dbReference type="OrthoDB" id="1728340at2759"/>
<dbReference type="EMBL" id="MLFT02000008">
    <property type="protein sequence ID" value="PHT41644.1"/>
    <property type="molecule type" value="Genomic_DNA"/>
</dbReference>
<feature type="transmembrane region" description="Helical" evidence="6">
    <location>
        <begin position="16"/>
        <end position="34"/>
    </location>
</feature>
<feature type="transmembrane region" description="Helical" evidence="6">
    <location>
        <begin position="141"/>
        <end position="159"/>
    </location>
</feature>
<accession>A0A2G2W8T3</accession>
<dbReference type="AlphaFoldDB" id="A0A2G2W8T3"/>
<reference evidence="9 10" key="1">
    <citation type="journal article" date="2017" name="Genome Biol.">
        <title>New reference genome sequences of hot pepper reveal the massive evolution of plant disease-resistance genes by retroduplication.</title>
        <authorList>
            <person name="Kim S."/>
            <person name="Park J."/>
            <person name="Yeom S.I."/>
            <person name="Kim Y.M."/>
            <person name="Seo E."/>
            <person name="Kim K.T."/>
            <person name="Kim M.S."/>
            <person name="Lee J.M."/>
            <person name="Cheong K."/>
            <person name="Shin H.S."/>
            <person name="Kim S.B."/>
            <person name="Han K."/>
            <person name="Lee J."/>
            <person name="Park M."/>
            <person name="Lee H.A."/>
            <person name="Lee H.Y."/>
            <person name="Lee Y."/>
            <person name="Oh S."/>
            <person name="Lee J.H."/>
            <person name="Choi E."/>
            <person name="Choi E."/>
            <person name="Lee S.E."/>
            <person name="Jeon J."/>
            <person name="Kim H."/>
            <person name="Choi G."/>
            <person name="Song H."/>
            <person name="Lee J."/>
            <person name="Lee S.C."/>
            <person name="Kwon J.K."/>
            <person name="Lee H.Y."/>
            <person name="Koo N."/>
            <person name="Hong Y."/>
            <person name="Kim R.W."/>
            <person name="Kang W.H."/>
            <person name="Huh J.H."/>
            <person name="Kang B.C."/>
            <person name="Yang T.J."/>
            <person name="Lee Y.H."/>
            <person name="Bennetzen J.L."/>
            <person name="Choi D."/>
        </authorList>
    </citation>
    <scope>NUCLEOTIDE SEQUENCE [LARGE SCALE GENOMIC DNA]</scope>
    <source>
        <strain evidence="10">cv. PBC81</strain>
    </source>
</reference>
<protein>
    <recommendedName>
        <fullName evidence="6">WAT1-related protein</fullName>
    </recommendedName>
</protein>
<dbReference type="PANTHER" id="PTHR31218">
    <property type="entry name" value="WAT1-RELATED PROTEIN"/>
    <property type="match status" value="1"/>
</dbReference>